<evidence type="ECO:0000256" key="9">
    <source>
        <dbReference type="ARBA" id="ARBA00047597"/>
    </source>
</evidence>
<evidence type="ECO:0000313" key="11">
    <source>
        <dbReference type="EMBL" id="CAF1327574.1"/>
    </source>
</evidence>
<dbReference type="PANTHER" id="PTHR10339:SF25">
    <property type="entry name" value="SECRETED EXOENZYME S"/>
    <property type="match status" value="1"/>
</dbReference>
<accession>A0A815FJG0</accession>
<dbReference type="SUPFAM" id="SSF56399">
    <property type="entry name" value="ADP-ribosylation"/>
    <property type="match status" value="2"/>
</dbReference>
<dbReference type="PROSITE" id="PS51996">
    <property type="entry name" value="TR_MART"/>
    <property type="match status" value="1"/>
</dbReference>
<comment type="catalytic activity">
    <reaction evidence="9 10">
        <text>L-arginyl-[protein] + NAD(+) = N(omega)-(ADP-D-ribosyl)-L-arginyl-[protein] + nicotinamide + H(+)</text>
        <dbReference type="Rhea" id="RHEA:19149"/>
        <dbReference type="Rhea" id="RHEA-COMP:10532"/>
        <dbReference type="Rhea" id="RHEA-COMP:15087"/>
        <dbReference type="ChEBI" id="CHEBI:15378"/>
        <dbReference type="ChEBI" id="CHEBI:17154"/>
        <dbReference type="ChEBI" id="CHEBI:29965"/>
        <dbReference type="ChEBI" id="CHEBI:57540"/>
        <dbReference type="ChEBI" id="CHEBI:142554"/>
        <dbReference type="EC" id="2.4.2.31"/>
    </reaction>
</comment>
<evidence type="ECO:0000256" key="10">
    <source>
        <dbReference type="RuleBase" id="RU361228"/>
    </source>
</evidence>
<dbReference type="EC" id="2.4.2.31" evidence="10"/>
<dbReference type="GO" id="GO:0016779">
    <property type="term" value="F:nucleotidyltransferase activity"/>
    <property type="evidence" value="ECO:0007669"/>
    <property type="project" value="UniProtKB-KW"/>
</dbReference>
<dbReference type="GO" id="GO:0003950">
    <property type="term" value="F:NAD+ poly-ADP-ribosyltransferase activity"/>
    <property type="evidence" value="ECO:0007669"/>
    <property type="project" value="TreeGrafter"/>
</dbReference>
<evidence type="ECO:0000256" key="1">
    <source>
        <dbReference type="ARBA" id="ARBA00004613"/>
    </source>
</evidence>
<keyword evidence="6 10" id="KW-0808">Transferase</keyword>
<gene>
    <name evidence="11" type="ORF">SEV965_LOCUS27648</name>
</gene>
<name>A0A815FJG0_9BILA</name>
<reference evidence="11" key="1">
    <citation type="submission" date="2021-02" db="EMBL/GenBank/DDBJ databases">
        <authorList>
            <person name="Nowell W R."/>
        </authorList>
    </citation>
    <scope>NUCLEOTIDE SEQUENCE</scope>
</reference>
<dbReference type="AlphaFoldDB" id="A0A815FJG0"/>
<evidence type="ECO:0000256" key="7">
    <source>
        <dbReference type="ARBA" id="ARBA00022695"/>
    </source>
</evidence>
<comment type="caution">
    <text evidence="11">The sequence shown here is derived from an EMBL/GenBank/DDBJ whole genome shotgun (WGS) entry which is preliminary data.</text>
</comment>
<keyword evidence="4" id="KW-0800">Toxin</keyword>
<dbReference type="GO" id="GO:0005576">
    <property type="term" value="C:extracellular region"/>
    <property type="evidence" value="ECO:0007669"/>
    <property type="project" value="UniProtKB-SubCell"/>
</dbReference>
<evidence type="ECO:0000256" key="3">
    <source>
        <dbReference type="ARBA" id="ARBA00022525"/>
    </source>
</evidence>
<dbReference type="Proteomes" id="UP000663889">
    <property type="component" value="Unassembled WGS sequence"/>
</dbReference>
<keyword evidence="8" id="KW-0843">Virulence</keyword>
<sequence length="444" mass="50601">MNRFTEFELEDKDLQPVAGYWAYELVSLEEALKGFLSQINELKRSIKEAKKYCKQPSPHNLTRDEAAAVLLYTMEAGDHSFYRILNQVLRKEDRKEAIPWFSYLKLFDTALKKLPKAKGNIWRAVPGNLTSKYKPNQVLTWWTISSCSTSADVVKAFLKPNQEATLFMIEAVNGKDLAGYTMFAEFELENKDLQPVAGYWAYELVSLEEALKGFLSQINELKRSIKEAKKYCKHPSPHNLTRDEAAAVLLYTMEAGDHSFYRILNQVLRKEDRKEAIPWFSYLKLFDTALKKLPKVKDNIWRAVPGNLTSKYKPNQVLTWWTISSCSTSADVVKAFLKPNQEATLFMIEAVNGKDLAGYTMYPNENEVILGVGTQLRVKNVGFQHNNLYLVVLTEIDDDDNDDDDNDKTGLSAAVATTYVTPKPSTPVKNIPSGKSSIYFHSIW</sequence>
<comment type="similarity">
    <text evidence="2 10">Belongs to the Arg-specific ADP-ribosyltransferase family.</text>
</comment>
<evidence type="ECO:0000256" key="4">
    <source>
        <dbReference type="ARBA" id="ARBA00022656"/>
    </source>
</evidence>
<dbReference type="PANTHER" id="PTHR10339">
    <property type="entry name" value="ADP-RIBOSYLTRANSFERASE"/>
    <property type="match status" value="1"/>
</dbReference>
<evidence type="ECO:0000256" key="6">
    <source>
        <dbReference type="ARBA" id="ARBA00022679"/>
    </source>
</evidence>
<dbReference type="InterPro" id="IPR050999">
    <property type="entry name" value="ADP-ribosyltransferase_ARG"/>
</dbReference>
<keyword evidence="5 10" id="KW-0328">Glycosyltransferase</keyword>
<evidence type="ECO:0000256" key="2">
    <source>
        <dbReference type="ARBA" id="ARBA00009558"/>
    </source>
</evidence>
<keyword evidence="10" id="KW-0520">NAD</keyword>
<proteinExistence type="inferred from homology"/>
<dbReference type="Gene3D" id="3.90.176.10">
    <property type="entry name" value="Toxin ADP-ribosyltransferase, Chain A, domain 1"/>
    <property type="match status" value="2"/>
</dbReference>
<comment type="subcellular location">
    <subcellularLocation>
        <location evidence="1">Secreted</location>
    </subcellularLocation>
</comment>
<protein>
    <recommendedName>
        <fullName evidence="10">NAD(P)(+)--arginine ADP-ribosyltransferase</fullName>
        <ecNumber evidence="10">2.4.2.31</ecNumber>
    </recommendedName>
    <alternativeName>
        <fullName evidence="10">Mono(ADP-ribosyl)transferase</fullName>
    </alternativeName>
</protein>
<dbReference type="Pfam" id="PF01129">
    <property type="entry name" value="ART"/>
    <property type="match status" value="2"/>
</dbReference>
<evidence type="ECO:0000256" key="5">
    <source>
        <dbReference type="ARBA" id="ARBA00022676"/>
    </source>
</evidence>
<keyword evidence="10" id="KW-0521">NADP</keyword>
<dbReference type="GO" id="GO:0090729">
    <property type="term" value="F:toxin activity"/>
    <property type="evidence" value="ECO:0007669"/>
    <property type="project" value="UniProtKB-KW"/>
</dbReference>
<dbReference type="GO" id="GO:0106274">
    <property type="term" value="F:NAD+-protein-arginine ADP-ribosyltransferase activity"/>
    <property type="evidence" value="ECO:0007669"/>
    <property type="project" value="UniProtKB-EC"/>
</dbReference>
<evidence type="ECO:0000313" key="12">
    <source>
        <dbReference type="Proteomes" id="UP000663889"/>
    </source>
</evidence>
<keyword evidence="3" id="KW-0964">Secreted</keyword>
<dbReference type="InterPro" id="IPR000768">
    <property type="entry name" value="ART"/>
</dbReference>
<organism evidence="11 12">
    <name type="scientific">Rotaria sordida</name>
    <dbReference type="NCBI Taxonomy" id="392033"/>
    <lineage>
        <taxon>Eukaryota</taxon>
        <taxon>Metazoa</taxon>
        <taxon>Spiralia</taxon>
        <taxon>Gnathifera</taxon>
        <taxon>Rotifera</taxon>
        <taxon>Eurotatoria</taxon>
        <taxon>Bdelloidea</taxon>
        <taxon>Philodinida</taxon>
        <taxon>Philodinidae</taxon>
        <taxon>Rotaria</taxon>
    </lineage>
</organism>
<dbReference type="EMBL" id="CAJNOU010002514">
    <property type="protein sequence ID" value="CAF1327574.1"/>
    <property type="molecule type" value="Genomic_DNA"/>
</dbReference>
<keyword evidence="7" id="KW-0548">Nucleotidyltransferase</keyword>
<evidence type="ECO:0000256" key="8">
    <source>
        <dbReference type="ARBA" id="ARBA00023026"/>
    </source>
</evidence>